<proteinExistence type="predicted"/>
<feature type="signal peptide" evidence="1">
    <location>
        <begin position="1"/>
        <end position="28"/>
    </location>
</feature>
<organism evidence="2 3">
    <name type="scientific">Mycoplasma testudineum</name>
    <dbReference type="NCBI Taxonomy" id="244584"/>
    <lineage>
        <taxon>Bacteria</taxon>
        <taxon>Bacillati</taxon>
        <taxon>Mycoplasmatota</taxon>
        <taxon>Mollicutes</taxon>
        <taxon>Mycoplasmataceae</taxon>
        <taxon>Mycoplasma</taxon>
    </lineage>
</organism>
<keyword evidence="1" id="KW-0732">Signal</keyword>
<sequence length="274" mass="32102">MKKHKLFYLSLFSIISTLSMFSCSPVIVESPKDKIITKPDDSIIYKISEQQNNEIAKLASKNFSLIKNIKAKSNEMKLKISLNAGYTMNIKDGKVKFEKKDVHNFDGQNEKMYFYGFIDTISNLELLNDMSETNFSKLIENNLIIQNLIPNFPVDSWYMFSLQNFHNVITSFEQFKTYMSLFQNLNESQKSEFGTEKSIEYFNELKRDMVDTITNFNGVNELFFKENFILISAMNDNEAIVDIKFDPLKNQLNLQRLDVERNKLGEINWKKNSW</sequence>
<dbReference type="AlphaFoldDB" id="A0A4V6PSB7"/>
<accession>A0A4V6PSB7</accession>
<feature type="chain" id="PRO_5020202117" description="Lipoprotein" evidence="1">
    <location>
        <begin position="29"/>
        <end position="274"/>
    </location>
</feature>
<protein>
    <recommendedName>
        <fullName evidence="4">Lipoprotein</fullName>
    </recommendedName>
</protein>
<comment type="caution">
    <text evidence="2">The sequence shown here is derived from an EMBL/GenBank/DDBJ whole genome shotgun (WGS) entry which is preliminary data.</text>
</comment>
<dbReference type="EMBL" id="SNWN01000013">
    <property type="protein sequence ID" value="TDO19829.1"/>
    <property type="molecule type" value="Genomic_DNA"/>
</dbReference>
<dbReference type="Proteomes" id="UP000295518">
    <property type="component" value="Unassembled WGS sequence"/>
</dbReference>
<dbReference type="PROSITE" id="PS51257">
    <property type="entry name" value="PROKAR_LIPOPROTEIN"/>
    <property type="match status" value="1"/>
</dbReference>
<reference evidence="2 3" key="1">
    <citation type="submission" date="2019-03" db="EMBL/GenBank/DDBJ databases">
        <title>Genomic Encyclopedia of Archaeal and Bacterial Type Strains, Phase II (KMG-II): from individual species to whole genera.</title>
        <authorList>
            <person name="Goeker M."/>
        </authorList>
    </citation>
    <scope>NUCLEOTIDE SEQUENCE [LARGE SCALE GENOMIC DNA]</scope>
    <source>
        <strain evidence="2 3">ATCC 700618</strain>
    </source>
</reference>
<evidence type="ECO:0000313" key="2">
    <source>
        <dbReference type="EMBL" id="TDO19829.1"/>
    </source>
</evidence>
<dbReference type="RefSeq" id="WP_094254790.1">
    <property type="nucleotide sequence ID" value="NZ_NNCE01000005.1"/>
</dbReference>
<evidence type="ECO:0000256" key="1">
    <source>
        <dbReference type="SAM" id="SignalP"/>
    </source>
</evidence>
<name>A0A4V6PSB7_9MOLU</name>
<evidence type="ECO:0000313" key="3">
    <source>
        <dbReference type="Proteomes" id="UP000295518"/>
    </source>
</evidence>
<keyword evidence="3" id="KW-1185">Reference proteome</keyword>
<evidence type="ECO:0008006" key="4">
    <source>
        <dbReference type="Google" id="ProtNLM"/>
    </source>
</evidence>
<gene>
    <name evidence="2" type="ORF">EI74_0634</name>
</gene>